<dbReference type="InterPro" id="IPR025491">
    <property type="entry name" value="DUF4382"/>
</dbReference>
<dbReference type="EMBL" id="CP039139">
    <property type="protein sequence ID" value="QCQ76244.1"/>
    <property type="molecule type" value="Genomic_DNA"/>
</dbReference>
<reference evidence="3 7" key="2">
    <citation type="journal article" date="2012" name="J. Bacteriol.">
        <title>Complete genome sequence of the metabolically versatile halophilic archaeon Haloferax mediterranei, a poly(3-hydroxybutyrate-co-3-hydroxyvalerate) producer.</title>
        <authorList>
            <person name="Han J."/>
            <person name="Zhang F."/>
            <person name="Hou J."/>
            <person name="Liu X."/>
            <person name="Li M."/>
            <person name="Liu H."/>
            <person name="Cai L."/>
            <person name="Zhang B."/>
            <person name="Chen Y."/>
            <person name="Zhou J."/>
            <person name="Hu S."/>
            <person name="Xiang H."/>
        </authorList>
    </citation>
    <scope>NUCLEOTIDE SEQUENCE [LARGE SCALE GENOMIC DNA]</scope>
    <source>
        <strain evidence="7">ATCC 33500 / DSM 1411 / JCM 8866 / NBRC 14739 / NCIMB 2177 / R-4</strain>
        <strain evidence="3">CGMCC 1.2087</strain>
    </source>
</reference>
<reference evidence="6 10" key="6">
    <citation type="submission" date="2019-04" db="EMBL/GenBank/DDBJ databases">
        <title>Methylomes of two halophilic Archaea, Haloarcula marismortui and Haloferax mediterranei.</title>
        <authorList>
            <person name="DasSarma S."/>
            <person name="DasSarma P."/>
            <person name="DasSarma S."/>
            <person name="Fomenkov A."/>
            <person name="Vincze T."/>
            <person name="Anton B.P."/>
            <person name="Roberts R.J."/>
        </authorList>
    </citation>
    <scope>NUCLEOTIDE SEQUENCE [LARGE SCALE GENOMIC DNA]</scope>
    <source>
        <strain evidence="6">ATCC 33500</strain>
        <strain evidence="10">ATCC 33500 / DSM 1411 / JCM 8866 / NBRC 14739 / NCIMB 2177 / R-4</strain>
    </source>
</reference>
<feature type="compositionally biased region" description="Low complexity" evidence="1">
    <location>
        <begin position="182"/>
        <end position="220"/>
    </location>
</feature>
<dbReference type="PROSITE" id="PS51318">
    <property type="entry name" value="TAT"/>
    <property type="match status" value="1"/>
</dbReference>
<dbReference type="KEGG" id="hme:HFX_2644"/>
<organism evidence="3 7">
    <name type="scientific">Haloferax mediterranei (strain ATCC 33500 / DSM 1411 / JCM 8866 / NBRC 14739 / NCIMB 2177 / R-4)</name>
    <name type="common">Halobacterium mediterranei</name>
    <dbReference type="NCBI Taxonomy" id="523841"/>
    <lineage>
        <taxon>Archaea</taxon>
        <taxon>Methanobacteriati</taxon>
        <taxon>Methanobacteriota</taxon>
        <taxon>Stenosarchaea group</taxon>
        <taxon>Halobacteria</taxon>
        <taxon>Halobacteriales</taxon>
        <taxon>Haloferacaceae</taxon>
        <taxon>Haloferax</taxon>
    </lineage>
</organism>
<dbReference type="Proteomes" id="UP000011603">
    <property type="component" value="Unassembled WGS sequence"/>
</dbReference>
<evidence type="ECO:0000313" key="7">
    <source>
        <dbReference type="Proteomes" id="UP000006469"/>
    </source>
</evidence>
<dbReference type="Proteomes" id="UP000027075">
    <property type="component" value="Chromosome"/>
</dbReference>
<keyword evidence="8" id="KW-1185">Reference proteome</keyword>
<name>I3R7W2_HALMT</name>
<dbReference type="EMBL" id="CP007551">
    <property type="protein sequence ID" value="AHZ23691.1"/>
    <property type="molecule type" value="Genomic_DNA"/>
</dbReference>
<feature type="region of interest" description="Disordered" evidence="1">
    <location>
        <begin position="178"/>
        <end position="220"/>
    </location>
</feature>
<dbReference type="OrthoDB" id="187789at2157"/>
<evidence type="ECO:0000313" key="10">
    <source>
        <dbReference type="Proteomes" id="UP000299011"/>
    </source>
</evidence>
<dbReference type="InterPro" id="IPR006311">
    <property type="entry name" value="TAT_signal"/>
</dbReference>
<feature type="domain" description="DUF4382" evidence="2">
    <location>
        <begin position="34"/>
        <end position="168"/>
    </location>
</feature>
<reference evidence="3" key="1">
    <citation type="journal article" date="2012" name="Appl. Environ. Microbiol.">
        <title>Identification of the haloarchaeal phasin (PhaP) that functions in polyhydroxyalkanoate accumulation and granule formation in Haloferax mediterranei.</title>
        <authorList>
            <person name="Cai S."/>
            <person name="Cai L."/>
            <person name="Liu H."/>
            <person name="Liu X."/>
            <person name="Han J."/>
            <person name="Zhou J."/>
            <person name="Xiang H."/>
        </authorList>
    </citation>
    <scope>NUCLEOTIDE SEQUENCE</scope>
    <source>
        <strain evidence="3">CGMCC 1.2087</strain>
    </source>
</reference>
<evidence type="ECO:0000313" key="9">
    <source>
        <dbReference type="Proteomes" id="UP000027075"/>
    </source>
</evidence>
<dbReference type="Pfam" id="PF14321">
    <property type="entry name" value="DUF4382"/>
    <property type="match status" value="1"/>
</dbReference>
<reference evidence="5 8" key="3">
    <citation type="journal article" date="2014" name="PLoS Genet.">
        <title>Phylogenetically driven sequencing of extremely halophilic archaea reveals strategies for static and dynamic osmo-response.</title>
        <authorList>
            <person name="Becker E.A."/>
            <person name="Seitzer P.M."/>
            <person name="Tritt A."/>
            <person name="Larsen D."/>
            <person name="Krusor M."/>
            <person name="Yao A.I."/>
            <person name="Wu D."/>
            <person name="Madern D."/>
            <person name="Eisen J.A."/>
            <person name="Darling A.E."/>
            <person name="Facciotti M.T."/>
        </authorList>
    </citation>
    <scope>NUCLEOTIDE SEQUENCE [LARGE SCALE GENOMIC DNA]</scope>
    <source>
        <strain evidence="5">ATCC 33500</strain>
        <strain evidence="8">ATCC 33500 / DSM 1411 / JCM 8866 / NBRC 14739 / NCIMB 2177 / R-4</strain>
    </source>
</reference>
<dbReference type="GeneID" id="40157462"/>
<dbReference type="STRING" id="523841.HFX_2644"/>
<dbReference type="EMBL" id="CP001868">
    <property type="protein sequence ID" value="AFK20322.1"/>
    <property type="molecule type" value="Genomic_DNA"/>
</dbReference>
<dbReference type="PROSITE" id="PS51257">
    <property type="entry name" value="PROKAR_LIPOPROTEIN"/>
    <property type="match status" value="1"/>
</dbReference>
<sequence>MTLNRRDFVKSAAGIAAASTVGTAGCMGTASAETGTLSTRVSDKPGDIADFESCLVTVSTIRVKPTDGEPKSLDAGNTEVDLVDLQGDASALIEEFEVETATYEFLQLEIAGTDATLTDGSSATVEVPGSAPLKFEQSFEIRADETTTFTADFTPVKAGKTGKYVLQPVADEVTVQYESAETTETNQTTTETNQTTTESNQTTETNQTTTETNQTTTETS</sequence>
<dbReference type="AlphaFoldDB" id="I3R7W2"/>
<evidence type="ECO:0000259" key="2">
    <source>
        <dbReference type="Pfam" id="PF14321"/>
    </source>
</evidence>
<proteinExistence type="predicted"/>
<evidence type="ECO:0000313" key="4">
    <source>
        <dbReference type="EMBL" id="AHZ23691.1"/>
    </source>
</evidence>
<evidence type="ECO:0000313" key="6">
    <source>
        <dbReference type="EMBL" id="QCQ76244.1"/>
    </source>
</evidence>
<dbReference type="Proteomes" id="UP000006469">
    <property type="component" value="Chromosome"/>
</dbReference>
<protein>
    <submittedName>
        <fullName evidence="6">DUF4382 domain-containing protein</fullName>
    </submittedName>
</protein>
<reference evidence="3" key="5">
    <citation type="submission" date="2014-05" db="EMBL/GenBank/DDBJ databases">
        <authorList>
            <person name="Wang L."/>
            <person name="Yang H."/>
            <person name="Xiang H."/>
        </authorList>
    </citation>
    <scope>NUCLEOTIDE SEQUENCE</scope>
    <source>
        <strain evidence="3">CGMCC 1.2087</strain>
    </source>
</reference>
<reference evidence="4 9" key="4">
    <citation type="submission" date="2014-04" db="EMBL/GenBank/DDBJ databases">
        <title>Transcriptional profiles of Haloferax mediterranei on the basis of nitrogen availability.</title>
        <authorList>
            <person name="Bautista V."/>
        </authorList>
    </citation>
    <scope>NUCLEOTIDE SEQUENCE [LARGE SCALE GENOMIC DNA]</scope>
    <source>
        <strain evidence="4">ATCC 33500</strain>
        <strain evidence="9">ATCC 33500 / DSM 1411 / JCM 8866 / NBRC 14739 / NCIMB 2177 / R-4</strain>
    </source>
</reference>
<evidence type="ECO:0000256" key="1">
    <source>
        <dbReference type="SAM" id="MobiDB-lite"/>
    </source>
</evidence>
<gene>
    <name evidence="3" type="ordered locus">HFX_2644</name>
    <name evidence="4" type="ORF">BM92_14035</name>
    <name evidence="5" type="ORF">C439_15004</name>
    <name evidence="6" type="ORF">E6P09_13555</name>
</gene>
<evidence type="ECO:0000313" key="3">
    <source>
        <dbReference type="EMBL" id="AFK20322.1"/>
    </source>
</evidence>
<evidence type="ECO:0000313" key="5">
    <source>
        <dbReference type="EMBL" id="ELZ99178.1"/>
    </source>
</evidence>
<dbReference type="PaxDb" id="523841-HFX_2644"/>
<dbReference type="eggNOG" id="arCOG06011">
    <property type="taxonomic scope" value="Archaea"/>
</dbReference>
<dbReference type="PATRIC" id="fig|523841.21.peg.3030"/>
<dbReference type="RefSeq" id="WP_004060124.1">
    <property type="nucleotide sequence ID" value="NC_017941.2"/>
</dbReference>
<dbReference type="HOGENOM" id="CLU_1357876_0_0_2"/>
<accession>I3R7W2</accession>
<dbReference type="Proteomes" id="UP000299011">
    <property type="component" value="Chromosome"/>
</dbReference>
<evidence type="ECO:0000313" key="8">
    <source>
        <dbReference type="Proteomes" id="UP000011603"/>
    </source>
</evidence>
<dbReference type="EMBL" id="AOLO01000012">
    <property type="protein sequence ID" value="ELZ99178.1"/>
    <property type="molecule type" value="Genomic_DNA"/>
</dbReference>